<feature type="region of interest" description="Disordered" evidence="1">
    <location>
        <begin position="52"/>
        <end position="73"/>
    </location>
</feature>
<sequence>MSKLWIAITILGPVLLGIVMLWSLLRNRAQSSAQKAQTERATHDLYAEEDRIAHKDKAVDTTPLDPPAGGPRA</sequence>
<accession>A0ABW4TSJ8</accession>
<keyword evidence="2" id="KW-0812">Transmembrane</keyword>
<evidence type="ECO:0000313" key="4">
    <source>
        <dbReference type="Proteomes" id="UP001597400"/>
    </source>
</evidence>
<reference evidence="4" key="1">
    <citation type="journal article" date="2019" name="Int. J. Syst. Evol. Microbiol.">
        <title>The Global Catalogue of Microorganisms (GCM) 10K type strain sequencing project: providing services to taxonomists for standard genome sequencing and annotation.</title>
        <authorList>
            <consortium name="The Broad Institute Genomics Platform"/>
            <consortium name="The Broad Institute Genome Sequencing Center for Infectious Disease"/>
            <person name="Wu L."/>
            <person name="Ma J."/>
        </authorList>
    </citation>
    <scope>NUCLEOTIDE SEQUENCE [LARGE SCALE GENOMIC DNA]</scope>
    <source>
        <strain evidence="4">CGMCC 1.12702</strain>
    </source>
</reference>
<organism evidence="3 4">
    <name type="scientific">Sphingomonas arantia</name>
    <dbReference type="NCBI Taxonomy" id="1460676"/>
    <lineage>
        <taxon>Bacteria</taxon>
        <taxon>Pseudomonadati</taxon>
        <taxon>Pseudomonadota</taxon>
        <taxon>Alphaproteobacteria</taxon>
        <taxon>Sphingomonadales</taxon>
        <taxon>Sphingomonadaceae</taxon>
        <taxon>Sphingomonas</taxon>
    </lineage>
</organism>
<proteinExistence type="predicted"/>
<keyword evidence="2" id="KW-1133">Transmembrane helix</keyword>
<name>A0ABW4TSJ8_9SPHN</name>
<protein>
    <submittedName>
        <fullName evidence="3">Uncharacterized protein</fullName>
    </submittedName>
</protein>
<dbReference type="Proteomes" id="UP001597400">
    <property type="component" value="Unassembled WGS sequence"/>
</dbReference>
<evidence type="ECO:0000256" key="2">
    <source>
        <dbReference type="SAM" id="Phobius"/>
    </source>
</evidence>
<evidence type="ECO:0000313" key="3">
    <source>
        <dbReference type="EMBL" id="MFD1949650.1"/>
    </source>
</evidence>
<feature type="compositionally biased region" description="Pro residues" evidence="1">
    <location>
        <begin position="64"/>
        <end position="73"/>
    </location>
</feature>
<dbReference type="EMBL" id="JBHUGS010000001">
    <property type="protein sequence ID" value="MFD1949650.1"/>
    <property type="molecule type" value="Genomic_DNA"/>
</dbReference>
<evidence type="ECO:0000256" key="1">
    <source>
        <dbReference type="SAM" id="MobiDB-lite"/>
    </source>
</evidence>
<comment type="caution">
    <text evidence="3">The sequence shown here is derived from an EMBL/GenBank/DDBJ whole genome shotgun (WGS) entry which is preliminary data.</text>
</comment>
<feature type="transmembrane region" description="Helical" evidence="2">
    <location>
        <begin position="6"/>
        <end position="25"/>
    </location>
</feature>
<gene>
    <name evidence="3" type="ORF">ACFSGX_02565</name>
</gene>
<dbReference type="RefSeq" id="WP_380927234.1">
    <property type="nucleotide sequence ID" value="NZ_JBHUGS010000001.1"/>
</dbReference>
<keyword evidence="2" id="KW-0472">Membrane</keyword>
<keyword evidence="4" id="KW-1185">Reference proteome</keyword>